<keyword evidence="2" id="KW-0378">Hydrolase</keyword>
<comment type="caution">
    <text evidence="2">The sequence shown here is derived from an EMBL/GenBank/DDBJ whole genome shotgun (WGS) entry which is preliminary data.</text>
</comment>
<evidence type="ECO:0000259" key="1">
    <source>
        <dbReference type="Pfam" id="PF12146"/>
    </source>
</evidence>
<organism evidence="2 3">
    <name type="scientific">Taphrina deformans (strain PYCC 5710 / ATCC 11124 / CBS 356.35 / IMI 108563 / JCM 9778 / NBRC 8474)</name>
    <name type="common">Peach leaf curl fungus</name>
    <name type="synonym">Lalaria deformans</name>
    <dbReference type="NCBI Taxonomy" id="1097556"/>
    <lineage>
        <taxon>Eukaryota</taxon>
        <taxon>Fungi</taxon>
        <taxon>Dikarya</taxon>
        <taxon>Ascomycota</taxon>
        <taxon>Taphrinomycotina</taxon>
        <taxon>Taphrinomycetes</taxon>
        <taxon>Taphrinales</taxon>
        <taxon>Taphrinaceae</taxon>
        <taxon>Taphrina</taxon>
    </lineage>
</organism>
<dbReference type="STRING" id="1097556.R4X6R1"/>
<protein>
    <submittedName>
        <fullName evidence="2">Serine hydrolase YJU3</fullName>
    </submittedName>
</protein>
<dbReference type="GO" id="GO:0016787">
    <property type="term" value="F:hydrolase activity"/>
    <property type="evidence" value="ECO:0007669"/>
    <property type="project" value="UniProtKB-KW"/>
</dbReference>
<evidence type="ECO:0000313" key="3">
    <source>
        <dbReference type="Proteomes" id="UP000013776"/>
    </source>
</evidence>
<reference evidence="2 3" key="1">
    <citation type="journal article" date="2013" name="MBio">
        <title>Genome sequencing of the plant pathogen Taphrina deformans, the causal agent of peach leaf curl.</title>
        <authorList>
            <person name="Cisse O.H."/>
            <person name="Almeida J.M.G.C.F."/>
            <person name="Fonseca A."/>
            <person name="Kumar A.A."/>
            <person name="Salojaervi J."/>
            <person name="Overmyer K."/>
            <person name="Hauser P.M."/>
            <person name="Pagni M."/>
        </authorList>
    </citation>
    <scope>NUCLEOTIDE SEQUENCE [LARGE SCALE GENOMIC DNA]</scope>
    <source>
        <strain evidence="3">PYCC 5710 / ATCC 11124 / CBS 356.35 / IMI 108563 / JCM 9778 / NBRC 8474</strain>
    </source>
</reference>
<proteinExistence type="predicted"/>
<evidence type="ECO:0000313" key="2">
    <source>
        <dbReference type="EMBL" id="CCG80886.1"/>
    </source>
</evidence>
<dbReference type="AlphaFoldDB" id="R4X6R1"/>
<feature type="domain" description="Serine aminopeptidase S33" evidence="1">
    <location>
        <begin position="63"/>
        <end position="178"/>
    </location>
</feature>
<dbReference type="EMBL" id="CAHR02000018">
    <property type="protein sequence ID" value="CCG80886.1"/>
    <property type="molecule type" value="Genomic_DNA"/>
</dbReference>
<dbReference type="Proteomes" id="UP000013776">
    <property type="component" value="Unassembled WGS sequence"/>
</dbReference>
<accession>R4X6R1</accession>
<keyword evidence="3" id="KW-1185">Reference proteome</keyword>
<dbReference type="SUPFAM" id="SSF53474">
    <property type="entry name" value="alpha/beta-Hydrolases"/>
    <property type="match status" value="1"/>
</dbReference>
<dbReference type="PANTHER" id="PTHR11614">
    <property type="entry name" value="PHOSPHOLIPASE-RELATED"/>
    <property type="match status" value="1"/>
</dbReference>
<name>R4X6R1_TAPDE</name>
<dbReference type="InterPro" id="IPR022742">
    <property type="entry name" value="Hydrolase_4"/>
</dbReference>
<dbReference type="InterPro" id="IPR029058">
    <property type="entry name" value="AB_hydrolase_fold"/>
</dbReference>
<dbReference type="Pfam" id="PF12146">
    <property type="entry name" value="Hydrolase_4"/>
    <property type="match status" value="2"/>
</dbReference>
<dbReference type="InterPro" id="IPR051044">
    <property type="entry name" value="MAG_DAG_Lipase"/>
</dbReference>
<gene>
    <name evidence="2" type="ORF">TAPDE_000539</name>
</gene>
<sequence>MRVTLIIDELPQDNFRKSSLAILSVIFFSRASNFFFGIMKYSQIPSQQFDFYTRTWPAQGTKIATVVFVHGFAEHCDRYDHVFTKVSKAGIEVFSWDQRGFGQSATNKTAGVNGGWPQQIADIDHFVSTKRQEGVPQFLWGHSMGGGLTLKYALDGPHRSQVAGYIASSPLIEIPPAGRPNFLKETLVGDMLDGGKSLLLHENTSRFTAPLLLAHGDADSVCWHLSSKKFIEAIPSKDKTYKEYPESYHEIHNDLDRDVVIKDYIQWLVAHTKENAKL</sequence>
<feature type="domain" description="Serine aminopeptidase S33" evidence="1">
    <location>
        <begin position="200"/>
        <end position="256"/>
    </location>
</feature>
<dbReference type="Gene3D" id="3.40.50.1820">
    <property type="entry name" value="alpha/beta hydrolase"/>
    <property type="match status" value="2"/>
</dbReference>
<dbReference type="OrthoDB" id="10249433at2759"/>
<dbReference type="eggNOG" id="KOG1455">
    <property type="taxonomic scope" value="Eukaryota"/>
</dbReference>